<evidence type="ECO:0000313" key="2">
    <source>
        <dbReference type="Proteomes" id="UP001151699"/>
    </source>
</evidence>
<name>A0A9Q0MV30_9DIPT</name>
<sequence length="233" mass="26600">MEKVGLPSRIGSSVEVGEVAEQTSRKRNECSIRVLVNLIKHCLWKLEQSSDVMIGKLPHTLSDSFSCEQSFYVAVGNIKYRDQDLIELNELVRDVCFDGTLEVDVDVDVDKSGVLKLSSTIPESLCEGSERFHRSIKCQVRRGADFGLVMRTVENEIREITYSFSKISRRTKEKWKNDRNLKHPQGAEVFSHNVRKPTRKSTMIAPVDVLQGLLFDRTVIRSTSRPHHSPREK</sequence>
<dbReference type="AlphaFoldDB" id="A0A9Q0MV30"/>
<evidence type="ECO:0000313" key="1">
    <source>
        <dbReference type="EMBL" id="KAJ6638451.1"/>
    </source>
</evidence>
<dbReference type="EMBL" id="WJQU01000003">
    <property type="protein sequence ID" value="KAJ6638451.1"/>
    <property type="molecule type" value="Genomic_DNA"/>
</dbReference>
<reference evidence="1" key="1">
    <citation type="submission" date="2022-07" db="EMBL/GenBank/DDBJ databases">
        <authorList>
            <person name="Trinca V."/>
            <person name="Uliana J.V.C."/>
            <person name="Torres T.T."/>
            <person name="Ward R.J."/>
            <person name="Monesi N."/>
        </authorList>
    </citation>
    <scope>NUCLEOTIDE SEQUENCE</scope>
    <source>
        <strain evidence="1">HSMRA1968</strain>
        <tissue evidence="1">Whole embryos</tissue>
    </source>
</reference>
<keyword evidence="2" id="KW-1185">Reference proteome</keyword>
<organism evidence="1 2">
    <name type="scientific">Pseudolycoriella hygida</name>
    <dbReference type="NCBI Taxonomy" id="35572"/>
    <lineage>
        <taxon>Eukaryota</taxon>
        <taxon>Metazoa</taxon>
        <taxon>Ecdysozoa</taxon>
        <taxon>Arthropoda</taxon>
        <taxon>Hexapoda</taxon>
        <taxon>Insecta</taxon>
        <taxon>Pterygota</taxon>
        <taxon>Neoptera</taxon>
        <taxon>Endopterygota</taxon>
        <taxon>Diptera</taxon>
        <taxon>Nematocera</taxon>
        <taxon>Sciaroidea</taxon>
        <taxon>Sciaridae</taxon>
        <taxon>Pseudolycoriella</taxon>
    </lineage>
</organism>
<accession>A0A9Q0MV30</accession>
<protein>
    <submittedName>
        <fullName evidence="1">Uncharacterized protein</fullName>
    </submittedName>
</protein>
<comment type="caution">
    <text evidence="1">The sequence shown here is derived from an EMBL/GenBank/DDBJ whole genome shotgun (WGS) entry which is preliminary data.</text>
</comment>
<gene>
    <name evidence="1" type="ORF">Bhyg_11186</name>
</gene>
<proteinExistence type="predicted"/>
<dbReference type="Proteomes" id="UP001151699">
    <property type="component" value="Chromosome X"/>
</dbReference>